<reference evidence="3" key="1">
    <citation type="journal article" date="2020" name="Plant Biotechnol. J.">
        <title>The pomegranate (Punica granatum L.) draft genome dissects genetic divergence between soft- and hard-seeded cultivars.</title>
        <authorList>
            <person name="Luo X."/>
            <person name="Li H."/>
            <person name="Wu Z."/>
            <person name="Yao W."/>
            <person name="Zhao P."/>
            <person name="Cao D."/>
            <person name="Yu H."/>
            <person name="Li K."/>
            <person name="Poudel K."/>
            <person name="Zhao D."/>
            <person name="Zhang F."/>
            <person name="Xia X."/>
            <person name="Chen L."/>
            <person name="Wang Q."/>
            <person name="Jing D."/>
            <person name="Cao S."/>
        </authorList>
    </citation>
    <scope>NUCLEOTIDE SEQUENCE [LARGE SCALE GENOMIC DNA]</scope>
    <source>
        <strain evidence="3">cv. Tunisia</strain>
    </source>
</reference>
<dbReference type="PANTHER" id="PTHR32108">
    <property type="entry name" value="DNA-DIRECTED RNA POLYMERASE SUBUNIT ALPHA"/>
    <property type="match status" value="1"/>
</dbReference>
<dbReference type="OrthoDB" id="1166206at2759"/>
<evidence type="ECO:0000313" key="3">
    <source>
        <dbReference type="Proteomes" id="UP000515151"/>
    </source>
</evidence>
<dbReference type="Pfam" id="PF03732">
    <property type="entry name" value="Retrotrans_gag"/>
    <property type="match status" value="1"/>
</dbReference>
<protein>
    <submittedName>
        <fullName evidence="4">Uncharacterized protein LOC116200474</fullName>
    </submittedName>
</protein>
<feature type="region of interest" description="Disordered" evidence="1">
    <location>
        <begin position="236"/>
        <end position="274"/>
    </location>
</feature>
<dbReference type="Proteomes" id="UP000515151">
    <property type="component" value="Chromosome 3"/>
</dbReference>
<organism evidence="3 4">
    <name type="scientific">Punica granatum</name>
    <name type="common">Pomegranate</name>
    <dbReference type="NCBI Taxonomy" id="22663"/>
    <lineage>
        <taxon>Eukaryota</taxon>
        <taxon>Viridiplantae</taxon>
        <taxon>Streptophyta</taxon>
        <taxon>Embryophyta</taxon>
        <taxon>Tracheophyta</taxon>
        <taxon>Spermatophyta</taxon>
        <taxon>Magnoliopsida</taxon>
        <taxon>eudicotyledons</taxon>
        <taxon>Gunneridae</taxon>
        <taxon>Pentapetalae</taxon>
        <taxon>rosids</taxon>
        <taxon>malvids</taxon>
        <taxon>Myrtales</taxon>
        <taxon>Lythraceae</taxon>
        <taxon>Punica</taxon>
    </lineage>
</organism>
<feature type="domain" description="Retrotransposon gag" evidence="2">
    <location>
        <begin position="18"/>
        <end position="85"/>
    </location>
</feature>
<accession>A0A6P8D774</accession>
<feature type="compositionally biased region" description="Polar residues" evidence="1">
    <location>
        <begin position="239"/>
        <end position="251"/>
    </location>
</feature>
<evidence type="ECO:0000256" key="1">
    <source>
        <dbReference type="SAM" id="MobiDB-lite"/>
    </source>
</evidence>
<dbReference type="RefSeq" id="XP_031387183.1">
    <property type="nucleotide sequence ID" value="XM_031531323.1"/>
</dbReference>
<proteinExistence type="predicted"/>
<dbReference type="AlphaFoldDB" id="A0A6P8D774"/>
<reference evidence="4" key="2">
    <citation type="submission" date="2025-08" db="UniProtKB">
        <authorList>
            <consortium name="RefSeq"/>
        </authorList>
    </citation>
    <scope>IDENTIFICATION</scope>
    <source>
        <tissue evidence="4">Leaf</tissue>
    </source>
</reference>
<sequence length="541" mass="60349">MLQYWDYEEFVIHSFQDSLMGSALDWFMSLKAEDIPTWADLSRKFIDQYQYCAETPPALLELSMKEMAQGQRFEEYATKWRAQAAKHIPPIGEVQQIQLFHSTLRGVYYSHLLAHTSSFSDLIEAGKKLDLGIKLGRMEGPTSKGEEPSKKASTMTTSSSGRRGKEVTVNAVNPAHPTPQQYSVNFTPAPPVVPTYAPHALQYRPQSPTQSIYYSVPPPPLPPTVPWHVVHHCTPTPLQAPQYQPPTSRASQPTQRVPPPQGQQGGAAQPRPRRQYPSLPVLLSHIYQQLRASDKIGTIAPSPNFDPTTQDQSKQCEYHRGAPGHTLDTCWRLRERIQEMIDAKELSFNAVRPPNVQANPLPNHGQTQGPSINMINICVLGEDESGSDNPSPFIIEYVPAESTVGSTRLDTSPTSFVIDVPAKDPYLNNQVPWTYERGINNIEQQFSVMGMTRSRRVYENPVVSDKGKAPVVETGTAPEVASFLPKKVTDEEAEAFMKIIKVREYKVVEQMAKSPAHVSLLALLLSSELHREALLRVLTAA</sequence>
<evidence type="ECO:0000259" key="2">
    <source>
        <dbReference type="Pfam" id="PF03732"/>
    </source>
</evidence>
<dbReference type="GeneID" id="116200474"/>
<name>A0A6P8D774_PUNGR</name>
<evidence type="ECO:0000313" key="4">
    <source>
        <dbReference type="RefSeq" id="XP_031387183.1"/>
    </source>
</evidence>
<gene>
    <name evidence="4" type="primary">LOC116200474</name>
</gene>
<keyword evidence="3" id="KW-1185">Reference proteome</keyword>
<dbReference type="PANTHER" id="PTHR32108:SF9">
    <property type="entry name" value="REVERSE TRANSCRIPTASE RNASE H-LIKE DOMAIN-CONTAINING PROTEIN"/>
    <property type="match status" value="1"/>
</dbReference>
<dbReference type="InterPro" id="IPR005162">
    <property type="entry name" value="Retrotrans_gag_dom"/>
</dbReference>
<feature type="region of interest" description="Disordered" evidence="1">
    <location>
        <begin position="137"/>
        <end position="164"/>
    </location>
</feature>